<comment type="similarity">
    <text evidence="2 9">Belongs to the glycosyl hydrolase 31 family.</text>
</comment>
<dbReference type="Pfam" id="PF00088">
    <property type="entry name" value="Trefoil"/>
    <property type="match status" value="1"/>
</dbReference>
<dbReference type="CDD" id="cd06602">
    <property type="entry name" value="GH31_MGAM_SI_GAA"/>
    <property type="match status" value="1"/>
</dbReference>
<evidence type="ECO:0000256" key="3">
    <source>
        <dbReference type="ARBA" id="ARBA00022801"/>
    </source>
</evidence>
<dbReference type="Gene3D" id="2.60.40.1760">
    <property type="entry name" value="glycosyl hydrolase (family 31)"/>
    <property type="match status" value="1"/>
</dbReference>
<dbReference type="PROSITE" id="PS00129">
    <property type="entry name" value="GLYCOSYL_HYDROL_F31_1"/>
    <property type="match status" value="1"/>
</dbReference>
<dbReference type="Gene3D" id="4.10.110.10">
    <property type="entry name" value="Spasmolytic Protein, domain 1"/>
    <property type="match status" value="1"/>
</dbReference>
<dbReference type="GO" id="GO:0016324">
    <property type="term" value="C:apical plasma membrane"/>
    <property type="evidence" value="ECO:0007669"/>
    <property type="project" value="UniProtKB-SubCell"/>
</dbReference>
<accession>A0AA89BPI3</accession>
<evidence type="ECO:0000256" key="4">
    <source>
        <dbReference type="ARBA" id="ARBA00023136"/>
    </source>
</evidence>
<evidence type="ECO:0000256" key="9">
    <source>
        <dbReference type="RuleBase" id="RU361185"/>
    </source>
</evidence>
<dbReference type="Gene3D" id="2.60.40.1180">
    <property type="entry name" value="Golgi alpha-mannosidase II"/>
    <property type="match status" value="1"/>
</dbReference>
<dbReference type="SMART" id="SM00018">
    <property type="entry name" value="PD"/>
    <property type="match status" value="1"/>
</dbReference>
<dbReference type="InterPro" id="IPR000322">
    <property type="entry name" value="Glyco_hydro_31_TIM"/>
</dbReference>
<dbReference type="PANTHER" id="PTHR22762">
    <property type="entry name" value="ALPHA-GLUCOSIDASE"/>
    <property type="match status" value="1"/>
</dbReference>
<feature type="domain" description="P-type" evidence="11">
    <location>
        <begin position="189"/>
        <end position="251"/>
    </location>
</feature>
<keyword evidence="13" id="KW-1185">Reference proteome</keyword>
<evidence type="ECO:0000256" key="1">
    <source>
        <dbReference type="ARBA" id="ARBA00004308"/>
    </source>
</evidence>
<keyword evidence="10" id="KW-1133">Transmembrane helix</keyword>
<dbReference type="PROSITE" id="PS51448">
    <property type="entry name" value="P_TREFOIL_2"/>
    <property type="match status" value="1"/>
</dbReference>
<dbReference type="Pfam" id="PF13802">
    <property type="entry name" value="Gal_mutarotas_2"/>
    <property type="match status" value="1"/>
</dbReference>
<evidence type="ECO:0000313" key="12">
    <source>
        <dbReference type="EMBL" id="KAK3090595.1"/>
    </source>
</evidence>
<dbReference type="GO" id="GO:0005975">
    <property type="term" value="P:carbohydrate metabolic process"/>
    <property type="evidence" value="ECO:0007669"/>
    <property type="project" value="InterPro"/>
</dbReference>
<dbReference type="InterPro" id="IPR044913">
    <property type="entry name" value="P_trefoil_dom_sf"/>
</dbReference>
<dbReference type="InterPro" id="IPR000519">
    <property type="entry name" value="P_trefoil_dom"/>
</dbReference>
<comment type="caution">
    <text evidence="12">The sequence shown here is derived from an EMBL/GenBank/DDBJ whole genome shotgun (WGS) entry which is preliminary data.</text>
</comment>
<keyword evidence="6" id="KW-0325">Glycoprotein</keyword>
<protein>
    <recommendedName>
        <fullName evidence="11">P-type domain-containing protein</fullName>
    </recommendedName>
</protein>
<dbReference type="InterPro" id="IPR025887">
    <property type="entry name" value="Glyco_hydro_31_N_dom"/>
</dbReference>
<dbReference type="SUPFAM" id="SSF57492">
    <property type="entry name" value="Trefoil"/>
    <property type="match status" value="1"/>
</dbReference>
<name>A0AA89BPI3_PINIB</name>
<dbReference type="CDD" id="cd14752">
    <property type="entry name" value="GH31_N"/>
    <property type="match status" value="1"/>
</dbReference>
<dbReference type="InterPro" id="IPR013780">
    <property type="entry name" value="Glyco_hydro_b"/>
</dbReference>
<dbReference type="PANTHER" id="PTHR22762:SF131">
    <property type="entry name" value="GLYCOSIDE HYDROLASE FAMILY 31 N-TERMINAL DOMAIN-CONTAINING PROTEIN"/>
    <property type="match status" value="1"/>
</dbReference>
<evidence type="ECO:0000256" key="6">
    <source>
        <dbReference type="ARBA" id="ARBA00023180"/>
    </source>
</evidence>
<evidence type="ECO:0000256" key="7">
    <source>
        <dbReference type="ARBA" id="ARBA00023295"/>
    </source>
</evidence>
<organism evidence="12 13">
    <name type="scientific">Pinctada imbricata</name>
    <name type="common">Atlantic pearl-oyster</name>
    <name type="synonym">Pinctada martensii</name>
    <dbReference type="NCBI Taxonomy" id="66713"/>
    <lineage>
        <taxon>Eukaryota</taxon>
        <taxon>Metazoa</taxon>
        <taxon>Spiralia</taxon>
        <taxon>Lophotrochozoa</taxon>
        <taxon>Mollusca</taxon>
        <taxon>Bivalvia</taxon>
        <taxon>Autobranchia</taxon>
        <taxon>Pteriomorphia</taxon>
        <taxon>Pterioida</taxon>
        <taxon>Pterioidea</taxon>
        <taxon>Pteriidae</taxon>
        <taxon>Pinctada</taxon>
    </lineage>
</organism>
<keyword evidence="3 9" id="KW-0378">Hydrolase</keyword>
<evidence type="ECO:0000256" key="5">
    <source>
        <dbReference type="ARBA" id="ARBA00023157"/>
    </source>
</evidence>
<evidence type="ECO:0000256" key="8">
    <source>
        <dbReference type="PROSITE-ProRule" id="PRU00779"/>
    </source>
</evidence>
<comment type="caution">
    <text evidence="8">Lacks conserved residue(s) required for the propagation of feature annotation.</text>
</comment>
<evidence type="ECO:0000256" key="10">
    <source>
        <dbReference type="SAM" id="Phobius"/>
    </source>
</evidence>
<dbReference type="PROSITE" id="PS00025">
    <property type="entry name" value="P_TREFOIL_1"/>
    <property type="match status" value="1"/>
</dbReference>
<dbReference type="InterPro" id="IPR030458">
    <property type="entry name" value="Glyco_hydro_31_AS"/>
</dbReference>
<gene>
    <name evidence="12" type="ORF">FSP39_012987</name>
</gene>
<evidence type="ECO:0000313" key="13">
    <source>
        <dbReference type="Proteomes" id="UP001186944"/>
    </source>
</evidence>
<keyword evidence="10" id="KW-0812">Transmembrane</keyword>
<dbReference type="PROSITE" id="PS00707">
    <property type="entry name" value="GLYCOSYL_HYDROL_F31_2"/>
    <property type="match status" value="1"/>
</dbReference>
<dbReference type="InterPro" id="IPR030459">
    <property type="entry name" value="Glyco_hydro_31_CS"/>
</dbReference>
<dbReference type="AlphaFoldDB" id="A0AA89BPI3"/>
<keyword evidence="7 9" id="KW-0326">Glycosidase</keyword>
<dbReference type="CDD" id="cd00111">
    <property type="entry name" value="Trefoil"/>
    <property type="match status" value="1"/>
</dbReference>
<dbReference type="InterPro" id="IPR017853">
    <property type="entry name" value="GH"/>
</dbReference>
<dbReference type="SUPFAM" id="SSF74650">
    <property type="entry name" value="Galactose mutarotase-like"/>
    <property type="match status" value="1"/>
</dbReference>
<dbReference type="Pfam" id="PF01055">
    <property type="entry name" value="Glyco_hydro_31_2nd"/>
    <property type="match status" value="1"/>
</dbReference>
<dbReference type="InterPro" id="IPR011013">
    <property type="entry name" value="Gal_mutarotase_sf_dom"/>
</dbReference>
<feature type="transmembrane region" description="Helical" evidence="10">
    <location>
        <begin position="42"/>
        <end position="61"/>
    </location>
</feature>
<dbReference type="GO" id="GO:0030246">
    <property type="term" value="F:carbohydrate binding"/>
    <property type="evidence" value="ECO:0007669"/>
    <property type="project" value="InterPro"/>
</dbReference>
<evidence type="ECO:0000256" key="2">
    <source>
        <dbReference type="ARBA" id="ARBA00007806"/>
    </source>
</evidence>
<keyword evidence="4 10" id="KW-0472">Membrane</keyword>
<dbReference type="Proteomes" id="UP001186944">
    <property type="component" value="Unassembled WGS sequence"/>
</dbReference>
<evidence type="ECO:0000259" key="11">
    <source>
        <dbReference type="PROSITE" id="PS51448"/>
    </source>
</evidence>
<dbReference type="Gene3D" id="3.20.20.80">
    <property type="entry name" value="Glycosidases"/>
    <property type="match status" value="1"/>
</dbReference>
<dbReference type="GO" id="GO:0090599">
    <property type="term" value="F:alpha-glucosidase activity"/>
    <property type="evidence" value="ECO:0007669"/>
    <property type="project" value="UniProtKB-ARBA"/>
</dbReference>
<dbReference type="EMBL" id="VSWD01000010">
    <property type="protein sequence ID" value="KAK3090595.1"/>
    <property type="molecule type" value="Genomic_DNA"/>
</dbReference>
<dbReference type="SUPFAM" id="SSF51445">
    <property type="entry name" value="(Trans)glycosidases"/>
    <property type="match status" value="1"/>
</dbReference>
<proteinExistence type="inferred from homology"/>
<reference evidence="12" key="1">
    <citation type="submission" date="2019-08" db="EMBL/GenBank/DDBJ databases">
        <title>The improved chromosome-level genome for the pearl oyster Pinctada fucata martensii using PacBio sequencing and Hi-C.</title>
        <authorList>
            <person name="Zheng Z."/>
        </authorList>
    </citation>
    <scope>NUCLEOTIDE SEQUENCE</scope>
    <source>
        <strain evidence="12">ZZ-2019</strain>
        <tissue evidence="12">Adductor muscle</tissue>
    </source>
</reference>
<dbReference type="InterPro" id="IPR017957">
    <property type="entry name" value="P_trefoil_CS"/>
</dbReference>
<sequence length="1012" mass="114826">MMILMTRQDMSYDDADEPLVAVTGIGNDCSGETVKMADTGRWTVVLLVSFGLLTLVCWRPWSYNVFLQFSVNEPSRINESQLRILMYKLIASGEENSKDKIDDAVNVIELHMQDESVKDGHEKLKVTGKHENSKITFENDFEIIDGQPKKIHYHYKAENVDKNEKSKVKDKSKSMNVVDKHENTKKVSFQCNDPIEDNARFDCYPEDIATKEKCVARGCCWKPALKRRLDRDDEPSVSENPEGVPWCYYPSDFPGYTVQNTSNLPYGIRTEITRSTPSYYPRDIMDLTVEFTYETDTRLRLRIVDPRNPRFEVPMDTPPPPGSQNPQYEVHLSDYNQPFNFLISRNAENNSTVLMDTQGAAPFMFAEQYIQLSSFLPSPYVYGLGEHRGPLLHSVNWTRFSMWNRDHLPQRDTNLYGTHPLYLIMEQDGRSHGVFLLNSNAMDVVLQPSPAVTWRTIGGILDMYVFFGPTPSDVIQQYTEVVGRTFMPPYWSLGFHLCRWGYMTANKTMDVVNKLRQAGIPQDVQWNDIDYMEQHLDFTTGATFGDQSSLVRELHARGMHYVMIVDPGISSIQKRGSYPPYDVGLQMGIFILAGYFGKPLVGKVWPGPTVFPDFTNPQSIEYWTMMMKKFHVNVSFDGLWIDMNELSNFVDGSVDGCSSDHFENPPFVPGISGGSLRSRTICATAFQNLSLAYDVHNLYGKFEAKASYEALKTIRGKRPFVISRSTYAGSGVYGGHWSGDNSATYEDMYYSIPEILNFNMFGISMIGADICGFELNTSEELCTRWHQLGAFYPFTRNHNSLGLRAQDPTAFGPVMSKRVADVLSIRYSLLPFLYTLFHKSHTYGDMVVKPLFFRCCQMAPNVTLTASLDKINLHISGGSIIPMQEPGLTTSDSRQNGFKLLIALNTTGEASGDLFWDDGETIGTYESGHYNYINFTVQKNTLRSVVKTAGYKDEPMVVSKVIVFGVPHSPTVVTVQGHTTHLNTTLHLRYEASFVRSLVCTSDFLSQWFHTR</sequence>
<keyword evidence="5" id="KW-1015">Disulfide bond</keyword>
<comment type="subcellular location">
    <subcellularLocation>
        <location evidence="1">Endomembrane system</location>
    </subcellularLocation>
</comment>